<evidence type="ECO:0000313" key="3">
    <source>
        <dbReference type="Proteomes" id="UP000383932"/>
    </source>
</evidence>
<gene>
    <name evidence="2" type="ORF">CTheo_7166</name>
</gene>
<organism evidence="2 3">
    <name type="scientific">Ceratobasidium theobromae</name>
    <dbReference type="NCBI Taxonomy" id="1582974"/>
    <lineage>
        <taxon>Eukaryota</taxon>
        <taxon>Fungi</taxon>
        <taxon>Dikarya</taxon>
        <taxon>Basidiomycota</taxon>
        <taxon>Agaricomycotina</taxon>
        <taxon>Agaricomycetes</taxon>
        <taxon>Cantharellales</taxon>
        <taxon>Ceratobasidiaceae</taxon>
        <taxon>Ceratobasidium</taxon>
    </lineage>
</organism>
<keyword evidence="1" id="KW-0732">Signal</keyword>
<evidence type="ECO:0008006" key="4">
    <source>
        <dbReference type="Google" id="ProtNLM"/>
    </source>
</evidence>
<name>A0A5N5QCR3_9AGAM</name>
<proteinExistence type="predicted"/>
<dbReference type="OrthoDB" id="3181046at2759"/>
<feature type="chain" id="PRO_5024287616" description="Effector protein" evidence="1">
    <location>
        <begin position="16"/>
        <end position="389"/>
    </location>
</feature>
<evidence type="ECO:0000313" key="2">
    <source>
        <dbReference type="EMBL" id="KAB5589399.1"/>
    </source>
</evidence>
<feature type="signal peptide" evidence="1">
    <location>
        <begin position="1"/>
        <end position="15"/>
    </location>
</feature>
<comment type="caution">
    <text evidence="2">The sequence shown here is derived from an EMBL/GenBank/DDBJ whole genome shotgun (WGS) entry which is preliminary data.</text>
</comment>
<evidence type="ECO:0000256" key="1">
    <source>
        <dbReference type="SAM" id="SignalP"/>
    </source>
</evidence>
<reference evidence="2 3" key="1">
    <citation type="journal article" date="2019" name="Fungal Biol. Biotechnol.">
        <title>Draft genome sequence of fastidious pathogen Ceratobasidium theobromae, which causes vascular-streak dieback in Theobroma cacao.</title>
        <authorList>
            <person name="Ali S.S."/>
            <person name="Asman A."/>
            <person name="Shao J."/>
            <person name="Firmansyah A.P."/>
            <person name="Susilo A.W."/>
            <person name="Rosmana A."/>
            <person name="McMahon P."/>
            <person name="Junaid M."/>
            <person name="Guest D."/>
            <person name="Kheng T.Y."/>
            <person name="Meinhardt L.W."/>
            <person name="Bailey B.A."/>
        </authorList>
    </citation>
    <scope>NUCLEOTIDE SEQUENCE [LARGE SCALE GENOMIC DNA]</scope>
    <source>
        <strain evidence="2 3">CT2</strain>
    </source>
</reference>
<accession>A0A5N5QCR3</accession>
<dbReference type="EMBL" id="SSOP01000276">
    <property type="protein sequence ID" value="KAB5589399.1"/>
    <property type="molecule type" value="Genomic_DNA"/>
</dbReference>
<keyword evidence="3" id="KW-1185">Reference proteome</keyword>
<protein>
    <recommendedName>
        <fullName evidence="4">Effector protein</fullName>
    </recommendedName>
</protein>
<sequence>MYFLIFLAATSFVNAQSNLPVHLDPRCKKMDKKQWDGFSQKEVIRKRAFSQLNLPHDREYTEVLFGHETKTQLNNNWFCVEGWNTIFEPAKQLECRVTNINLLDKSNKAPGVVTLDVRSGTTSRVSVVETNASEIAGGVMVEMTGEIPLVGKATTTVTIQKRYTRTWGKEQVFETNTLTIVSRAIKIDDAKSQCTASLTTTSCTHETKGRYPIVALGWVGWRLKDEHTHVSTVIDVTNTLGAETHFHSHTEWRKGSALVCIHVSDLFTHLCVAFNNAPLNLSDNFPRKDREDWGRINAGISSDTYATAISQCESPKRSLFGRRSSKEFSPDHMVRDLTKTLRSSIPDHADELQTRESKLERAKEALPDNLKAKVMEIGGDLYLPMDDDE</sequence>
<dbReference type="AlphaFoldDB" id="A0A5N5QCR3"/>
<dbReference type="Proteomes" id="UP000383932">
    <property type="component" value="Unassembled WGS sequence"/>
</dbReference>